<dbReference type="InterPro" id="IPR011989">
    <property type="entry name" value="ARM-like"/>
</dbReference>
<dbReference type="Pfam" id="PF13606">
    <property type="entry name" value="Ank_3"/>
    <property type="match status" value="1"/>
</dbReference>
<feature type="repeat" description="ANK" evidence="1">
    <location>
        <begin position="20"/>
        <end position="52"/>
    </location>
</feature>
<keyword evidence="1" id="KW-0040">ANK repeat</keyword>
<dbReference type="PROSITE" id="PS50297">
    <property type="entry name" value="ANK_REP_REGION"/>
    <property type="match status" value="2"/>
</dbReference>
<feature type="region of interest" description="Disordered" evidence="2">
    <location>
        <begin position="343"/>
        <end position="363"/>
    </location>
</feature>
<evidence type="ECO:0000313" key="3">
    <source>
        <dbReference type="EMBL" id="KAE9543587.1"/>
    </source>
</evidence>
<dbReference type="EMBL" id="VYZN01000008">
    <property type="protein sequence ID" value="KAE9543587.1"/>
    <property type="molecule type" value="Genomic_DNA"/>
</dbReference>
<dbReference type="InterPro" id="IPR016024">
    <property type="entry name" value="ARM-type_fold"/>
</dbReference>
<feature type="region of interest" description="Disordered" evidence="2">
    <location>
        <begin position="1509"/>
        <end position="1534"/>
    </location>
</feature>
<dbReference type="Pfam" id="PF00023">
    <property type="entry name" value="Ank"/>
    <property type="match status" value="1"/>
</dbReference>
<feature type="region of interest" description="Disordered" evidence="2">
    <location>
        <begin position="837"/>
        <end position="857"/>
    </location>
</feature>
<feature type="repeat" description="ANK" evidence="1">
    <location>
        <begin position="526"/>
        <end position="560"/>
    </location>
</feature>
<dbReference type="Proteomes" id="UP000475862">
    <property type="component" value="Unassembled WGS sequence"/>
</dbReference>
<feature type="region of interest" description="Disordered" evidence="2">
    <location>
        <begin position="128"/>
        <end position="147"/>
    </location>
</feature>
<dbReference type="SUPFAM" id="SSF48403">
    <property type="entry name" value="Ankyrin repeat"/>
    <property type="match status" value="1"/>
</dbReference>
<evidence type="ECO:0008006" key="5">
    <source>
        <dbReference type="Google" id="ProtNLM"/>
    </source>
</evidence>
<evidence type="ECO:0000256" key="1">
    <source>
        <dbReference type="PROSITE-ProRule" id="PRU00023"/>
    </source>
</evidence>
<feature type="non-terminal residue" evidence="3">
    <location>
        <position position="1"/>
    </location>
</feature>
<accession>A0A6G0U3Q3</accession>
<dbReference type="OrthoDB" id="269822at2759"/>
<feature type="compositionally biased region" description="Low complexity" evidence="2">
    <location>
        <begin position="1212"/>
        <end position="1226"/>
    </location>
</feature>
<feature type="compositionally biased region" description="Low complexity" evidence="2">
    <location>
        <begin position="1509"/>
        <end position="1526"/>
    </location>
</feature>
<feature type="compositionally biased region" description="Polar residues" evidence="2">
    <location>
        <begin position="1195"/>
        <end position="1205"/>
    </location>
</feature>
<feature type="region of interest" description="Disordered" evidence="2">
    <location>
        <begin position="385"/>
        <end position="436"/>
    </location>
</feature>
<organism evidence="3 4">
    <name type="scientific">Aphis glycines</name>
    <name type="common">Soybean aphid</name>
    <dbReference type="NCBI Taxonomy" id="307491"/>
    <lineage>
        <taxon>Eukaryota</taxon>
        <taxon>Metazoa</taxon>
        <taxon>Ecdysozoa</taxon>
        <taxon>Arthropoda</taxon>
        <taxon>Hexapoda</taxon>
        <taxon>Insecta</taxon>
        <taxon>Pterygota</taxon>
        <taxon>Neoptera</taxon>
        <taxon>Paraneoptera</taxon>
        <taxon>Hemiptera</taxon>
        <taxon>Sternorrhyncha</taxon>
        <taxon>Aphidomorpha</taxon>
        <taxon>Aphidoidea</taxon>
        <taxon>Aphididae</taxon>
        <taxon>Aphidini</taxon>
        <taxon>Aphis</taxon>
        <taxon>Aphis</taxon>
    </lineage>
</organism>
<dbReference type="Gene3D" id="1.25.40.20">
    <property type="entry name" value="Ankyrin repeat-containing domain"/>
    <property type="match status" value="1"/>
</dbReference>
<dbReference type="PROSITE" id="PS50088">
    <property type="entry name" value="ANK_REPEAT"/>
    <property type="match status" value="2"/>
</dbReference>
<dbReference type="InterPro" id="IPR002110">
    <property type="entry name" value="Ankyrin_rpt"/>
</dbReference>
<protein>
    <recommendedName>
        <fullName evidence="5">Phosphoinositide phospholipase C</fullName>
    </recommendedName>
</protein>
<feature type="region of interest" description="Disordered" evidence="2">
    <location>
        <begin position="1195"/>
        <end position="1227"/>
    </location>
</feature>
<feature type="compositionally biased region" description="Polar residues" evidence="2">
    <location>
        <begin position="1665"/>
        <end position="1675"/>
    </location>
</feature>
<comment type="caution">
    <text evidence="3">The sequence shown here is derived from an EMBL/GenBank/DDBJ whole genome shotgun (WGS) entry which is preliminary data.</text>
</comment>
<feature type="compositionally biased region" description="Basic and acidic residues" evidence="2">
    <location>
        <begin position="837"/>
        <end position="853"/>
    </location>
</feature>
<dbReference type="SUPFAM" id="SSF48371">
    <property type="entry name" value="ARM repeat"/>
    <property type="match status" value="1"/>
</dbReference>
<evidence type="ECO:0000256" key="2">
    <source>
        <dbReference type="SAM" id="MobiDB-lite"/>
    </source>
</evidence>
<name>A0A6G0U3Q3_APHGL</name>
<keyword evidence="4" id="KW-1185">Reference proteome</keyword>
<dbReference type="SMART" id="SM00248">
    <property type="entry name" value="ANK"/>
    <property type="match status" value="3"/>
</dbReference>
<feature type="region of interest" description="Disordered" evidence="2">
    <location>
        <begin position="1245"/>
        <end position="1275"/>
    </location>
</feature>
<reference evidence="3 4" key="1">
    <citation type="submission" date="2019-08" db="EMBL/GenBank/DDBJ databases">
        <title>The genome of the soybean aphid Biotype 1, its phylome, world population structure and adaptation to the North American continent.</title>
        <authorList>
            <person name="Giordano R."/>
            <person name="Donthu R.K."/>
            <person name="Hernandez A.G."/>
            <person name="Wright C.L."/>
            <person name="Zimin A.V."/>
        </authorList>
    </citation>
    <scope>NUCLEOTIDE SEQUENCE [LARGE SCALE GENOMIC DNA]</scope>
    <source>
        <tissue evidence="3">Whole aphids</tissue>
    </source>
</reference>
<sequence length="1802" mass="199180">SDQNDSSRSSLSLDDQALLPFKNALHTAIDYGSLDVVRTLLENGIDPNAGGHVLTDLDVPPRLSPSVSSEPSERCNVQPVSIQCEIDEGTGFDIHDIYHYNTEIRSMADDGRQDEDVVIAVGTTTSAASSPKPVTAVARSPKPKPKPLAAGTAAMVVAVAERNANRSVLTRQRSLSLDNDKPIKKNRPLLQKLRAGCSKLVRSTPSDMCAGHEVTVPAPPQVRPAITYDTEDIGAIKYSCLAANFLSSSPPPKGAAAGLPPVEFKGIMSELRRSSDVVRAILWNLSFRDTYSSGNVSDLDSSTELDVDTLFDRHEQRRYADYELENGGRLLLLDSLSSLQSFQSLSSTGSPTVPAGATSGGSVASVPMASDCPAAVPVVVFDHAPSTTAPPRRRRACPTQQAKPVQSSVRPSPPGAASQLPLTLSSMMTPPPPLSTTTPPPITLPDAVSSQPSVADTDDVLTVVPKIIFKIKSSLSLDRMNEMADMYTKQYLMTLPPLFLAVVRQNPTMIYLLLKFGGSPNVQDIYGNTPLHLAIVQPEISWNCVLDLLEFGAKICIKNATDICPSDIVDSLLRIQVHMINDCWKILSGSTAVIKERMWRHNFINSYDPVGKPSDLPTLHSRLFRRMKFTQTDSAEERHSSNLDDFFGSIWSLKSKISNKTLETDEARNHVTSQPTKIKTDKKTIINDYGIKHKNSKALKLYNIERKFQVISHLSGNVECLGFILHGLNNYIVDILKYLEANHDLSLRHICTLLKTILNVAVTEFGEQGKKEELSVILCSVMKVCLSALQGIHHVQFTAMAIINRIIDISVQYNVSFIKAAESDYLHHPHYVSEMNKYKSSKDDSSIDDDKMKPGGPNKKLTSMWRYFIGDQAFNNKTGNSKMNKNTSESVIGVLSNVHVLSIINVLHNSLTLYKRVIGSKRLCPPSHRSSQCSYHCLQILSARTLLFMSLNDDVKSELVKEPQLKILAASLESTNDPQLLVLVLQIVASIALNTKHHRELIDRDIPNVLNQLLLPSDEWYYTNHSDKYGRYVKHHAARVLVYLGFSYRINISIFDMYQADLQPNPPITKTYEDNYIAVTSLSPSFVLNSDQSKLLGVSIETAIINVLKEIEQSLNQSTTPSEVFTLHWALNGKSYSLLQNNVSDQRTIEKKYPTDVRSSLFVQTFVACAASTVDPVILVRLLANRLVTTPLYPRNSSSITSMSGQDPFPPRTTRSRASSTDTNASTRRKRFNLSLDTTKCYGDPVDGIPSKGKSKSVGMHTRRRRSSTSSAGGFGIEPALQATFNAFSNIIKHDIFKDNTMSPDIDTDEYRNSSVSLTSTKALPGALNFQFPPRNRPSLRSANIRNITNERSKSQANITKVRGDSYQQTPEQEILAFQKQLQNLPDLDSPSHVFSRRLPLDSTFATATAEFVPVTRPRSRSMPRVAYESNRYLTLPDSFPFTSRLPRGRSAGTLGFQTEYHGPCGPMVISNQASSVYSSYPVNSNDTGNNAACSGSIAGGVSGTGALSSGSGNTYNSRRSSYSPSDRSRGRDSIAFTHGGEVQIAITPWHRSILILFETWLRTSKTEFNDQHALCVEMREFMRIVNHIGGEYSQWYIEMVTEFKELSIDIELKDGDTVMDTNKEYSKLQSAVIAGTLQCSSDEAIGLAGLQFRIEKMAERRNQTPDSLTANSPDSLLDGGGPCTTLQPISEDKEHHWPLDVPAVVTPSPVVQSQFNMFSAATVTSPTVTDEPSVGKVRNFFLRTCQYLCLGRRRQKDVPPVRDPFGILHKVHMYVPPDYRKPKNTAKLIKVSSELPIRFIC</sequence>
<proteinExistence type="predicted"/>
<dbReference type="Gene3D" id="1.25.10.10">
    <property type="entry name" value="Leucine-rich Repeat Variant"/>
    <property type="match status" value="1"/>
</dbReference>
<dbReference type="InterPro" id="IPR036770">
    <property type="entry name" value="Ankyrin_rpt-contain_sf"/>
</dbReference>
<gene>
    <name evidence="3" type="ORF">AGLY_002387</name>
</gene>
<evidence type="ECO:0000313" key="4">
    <source>
        <dbReference type="Proteomes" id="UP000475862"/>
    </source>
</evidence>
<feature type="region of interest" description="Disordered" evidence="2">
    <location>
        <begin position="1662"/>
        <end position="1690"/>
    </location>
</feature>